<gene>
    <name evidence="7" type="primary">rplI</name>
    <name evidence="10" type="ORF">CSA56_07610</name>
</gene>
<keyword evidence="5 7" id="KW-0687">Ribonucleoprotein</keyword>
<dbReference type="GO" id="GO:1990904">
    <property type="term" value="C:ribonucleoprotein complex"/>
    <property type="evidence" value="ECO:0007669"/>
    <property type="project" value="UniProtKB-KW"/>
</dbReference>
<reference evidence="10 11" key="1">
    <citation type="submission" date="2017-10" db="EMBL/GenBank/DDBJ databases">
        <title>Novel microbial diversity and functional potential in the marine mammal oral microbiome.</title>
        <authorList>
            <person name="Dudek N.K."/>
            <person name="Sun C.L."/>
            <person name="Burstein D."/>
            <person name="Kantor R.S."/>
            <person name="Aliaga Goltsman D.S."/>
            <person name="Bik E.M."/>
            <person name="Thomas B.C."/>
            <person name="Banfield J.F."/>
            <person name="Relman D.A."/>
        </authorList>
    </citation>
    <scope>NUCLEOTIDE SEQUENCE [LARGE SCALE GENOMIC DNA]</scope>
    <source>
        <strain evidence="10">DOLJORAL78_47_16</strain>
    </source>
</reference>
<comment type="function">
    <text evidence="7">Binds to the 23S rRNA.</text>
</comment>
<dbReference type="GO" id="GO:0003735">
    <property type="term" value="F:structural constituent of ribosome"/>
    <property type="evidence" value="ECO:0007669"/>
    <property type="project" value="InterPro"/>
</dbReference>
<comment type="caution">
    <text evidence="10">The sequence shown here is derived from an EMBL/GenBank/DDBJ whole genome shotgun (WGS) entry which is preliminary data.</text>
</comment>
<dbReference type="InterPro" id="IPR000244">
    <property type="entry name" value="Ribosomal_bL9"/>
</dbReference>
<feature type="coiled-coil region" evidence="8">
    <location>
        <begin position="37"/>
        <end position="64"/>
    </location>
</feature>
<organism evidence="10 11">
    <name type="scientific">candidate division KSB3 bacterium</name>
    <dbReference type="NCBI Taxonomy" id="2044937"/>
    <lineage>
        <taxon>Bacteria</taxon>
        <taxon>candidate division KSB3</taxon>
    </lineage>
</organism>
<sequence>MEIILKQSVDKLGEAGDRVAVSNGYARNFLLPKGIAIQATKQNIAMLEHEKTVIEQRKQKARREAEKVAGKLRSLSCVLKRQVGEQDKLFGSVTSIDIAEFLKGRGIEVERKNILLEEPIKELGTFRIPVRFHPEVTAELKVKVQKEG</sequence>
<name>A0A2G6KFU6_9BACT</name>
<dbReference type="Pfam" id="PF01281">
    <property type="entry name" value="Ribosomal_L9_N"/>
    <property type="match status" value="1"/>
</dbReference>
<dbReference type="InterPro" id="IPR020070">
    <property type="entry name" value="Ribosomal_bL9_N"/>
</dbReference>
<feature type="domain" description="Ribosomal protein L9" evidence="9">
    <location>
        <begin position="13"/>
        <end position="40"/>
    </location>
</feature>
<dbReference type="GO" id="GO:0006412">
    <property type="term" value="P:translation"/>
    <property type="evidence" value="ECO:0007669"/>
    <property type="project" value="UniProtKB-UniRule"/>
</dbReference>
<evidence type="ECO:0000256" key="2">
    <source>
        <dbReference type="ARBA" id="ARBA00022730"/>
    </source>
</evidence>
<keyword evidence="3 7" id="KW-0694">RNA-binding</keyword>
<evidence type="ECO:0000256" key="6">
    <source>
        <dbReference type="ARBA" id="ARBA00035292"/>
    </source>
</evidence>
<dbReference type="HAMAP" id="MF_00503">
    <property type="entry name" value="Ribosomal_bL9"/>
    <property type="match status" value="1"/>
</dbReference>
<keyword evidence="2 7" id="KW-0699">rRNA-binding</keyword>
<dbReference type="InterPro" id="IPR036791">
    <property type="entry name" value="Ribosomal_bL9_C_sf"/>
</dbReference>
<dbReference type="Pfam" id="PF03948">
    <property type="entry name" value="Ribosomal_L9_C"/>
    <property type="match status" value="1"/>
</dbReference>
<dbReference type="InterPro" id="IPR009027">
    <property type="entry name" value="Ribosomal_bL9/RNase_H1_N"/>
</dbReference>
<evidence type="ECO:0000256" key="3">
    <source>
        <dbReference type="ARBA" id="ARBA00022884"/>
    </source>
</evidence>
<evidence type="ECO:0000256" key="4">
    <source>
        <dbReference type="ARBA" id="ARBA00022980"/>
    </source>
</evidence>
<dbReference type="AlphaFoldDB" id="A0A2G6KFU6"/>
<dbReference type="InterPro" id="IPR036935">
    <property type="entry name" value="Ribosomal_bL9_N_sf"/>
</dbReference>
<comment type="similarity">
    <text evidence="1 7">Belongs to the bacterial ribosomal protein bL9 family.</text>
</comment>
<keyword evidence="8" id="KW-0175">Coiled coil</keyword>
<dbReference type="GO" id="GO:0005840">
    <property type="term" value="C:ribosome"/>
    <property type="evidence" value="ECO:0007669"/>
    <property type="project" value="UniProtKB-KW"/>
</dbReference>
<dbReference type="InterPro" id="IPR020594">
    <property type="entry name" value="Ribosomal_bL9_bac/chp"/>
</dbReference>
<dbReference type="InterPro" id="IPR020069">
    <property type="entry name" value="Ribosomal_bL9_C"/>
</dbReference>
<evidence type="ECO:0000256" key="8">
    <source>
        <dbReference type="SAM" id="Coils"/>
    </source>
</evidence>
<proteinExistence type="inferred from homology"/>
<accession>A0A2G6KFU6</accession>
<evidence type="ECO:0000259" key="9">
    <source>
        <dbReference type="PROSITE" id="PS00651"/>
    </source>
</evidence>
<evidence type="ECO:0000313" key="10">
    <source>
        <dbReference type="EMBL" id="PIE34505.1"/>
    </source>
</evidence>
<keyword evidence="4 7" id="KW-0689">Ribosomal protein</keyword>
<dbReference type="SUPFAM" id="SSF55653">
    <property type="entry name" value="Ribosomal protein L9 C-domain"/>
    <property type="match status" value="1"/>
</dbReference>
<dbReference type="Gene3D" id="3.10.430.100">
    <property type="entry name" value="Ribosomal protein L9, C-terminal domain"/>
    <property type="match status" value="1"/>
</dbReference>
<dbReference type="Proteomes" id="UP000230821">
    <property type="component" value="Unassembled WGS sequence"/>
</dbReference>
<evidence type="ECO:0000313" key="11">
    <source>
        <dbReference type="Proteomes" id="UP000230821"/>
    </source>
</evidence>
<dbReference type="EMBL" id="PDSK01000087">
    <property type="protein sequence ID" value="PIE34505.1"/>
    <property type="molecule type" value="Genomic_DNA"/>
</dbReference>
<protein>
    <recommendedName>
        <fullName evidence="6 7">Large ribosomal subunit protein bL9</fullName>
    </recommendedName>
</protein>
<dbReference type="PANTHER" id="PTHR21368">
    <property type="entry name" value="50S RIBOSOMAL PROTEIN L9"/>
    <property type="match status" value="1"/>
</dbReference>
<evidence type="ECO:0000256" key="7">
    <source>
        <dbReference type="HAMAP-Rule" id="MF_00503"/>
    </source>
</evidence>
<dbReference type="PROSITE" id="PS00651">
    <property type="entry name" value="RIBOSOMAL_L9"/>
    <property type="match status" value="1"/>
</dbReference>
<evidence type="ECO:0000256" key="5">
    <source>
        <dbReference type="ARBA" id="ARBA00023274"/>
    </source>
</evidence>
<dbReference type="GO" id="GO:0019843">
    <property type="term" value="F:rRNA binding"/>
    <property type="evidence" value="ECO:0007669"/>
    <property type="project" value="UniProtKB-UniRule"/>
</dbReference>
<dbReference type="NCBIfam" id="TIGR00158">
    <property type="entry name" value="L9"/>
    <property type="match status" value="1"/>
</dbReference>
<dbReference type="Gene3D" id="3.40.5.10">
    <property type="entry name" value="Ribosomal protein L9, N-terminal domain"/>
    <property type="match status" value="1"/>
</dbReference>
<evidence type="ECO:0000256" key="1">
    <source>
        <dbReference type="ARBA" id="ARBA00010605"/>
    </source>
</evidence>
<dbReference type="SUPFAM" id="SSF55658">
    <property type="entry name" value="L9 N-domain-like"/>
    <property type="match status" value="1"/>
</dbReference>